<accession>A0A8S1KBA9</accession>
<dbReference type="Proteomes" id="UP000692954">
    <property type="component" value="Unassembled WGS sequence"/>
</dbReference>
<sequence>MLINCQENDLQILVFSVFRKHFFRDQSYYLKLSHTQIMMSQECQFMKTKYILDLNSETQFEWIVRNQQLVGFLFPYQNKMKDFYGDSKNLSELKQRLGKQIIFKSLTIQGRLDKFNYNKTIQLVNQLLLKHQLIQLNLHNIKLRMKQRFLEH</sequence>
<proteinExistence type="predicted"/>
<organism evidence="1 2">
    <name type="scientific">Paramecium sonneborni</name>
    <dbReference type="NCBI Taxonomy" id="65129"/>
    <lineage>
        <taxon>Eukaryota</taxon>
        <taxon>Sar</taxon>
        <taxon>Alveolata</taxon>
        <taxon>Ciliophora</taxon>
        <taxon>Intramacronucleata</taxon>
        <taxon>Oligohymenophorea</taxon>
        <taxon>Peniculida</taxon>
        <taxon>Parameciidae</taxon>
        <taxon>Paramecium</taxon>
    </lineage>
</organism>
<gene>
    <name evidence="1" type="ORF">PSON_ATCC_30995.1.T0070157</name>
</gene>
<evidence type="ECO:0000313" key="1">
    <source>
        <dbReference type="EMBL" id="CAD8053080.1"/>
    </source>
</evidence>
<protein>
    <submittedName>
        <fullName evidence="1">Uncharacterized protein</fullName>
    </submittedName>
</protein>
<comment type="caution">
    <text evidence="1">The sequence shown here is derived from an EMBL/GenBank/DDBJ whole genome shotgun (WGS) entry which is preliminary data.</text>
</comment>
<reference evidence="1" key="1">
    <citation type="submission" date="2021-01" db="EMBL/GenBank/DDBJ databases">
        <authorList>
            <consortium name="Genoscope - CEA"/>
            <person name="William W."/>
        </authorList>
    </citation>
    <scope>NUCLEOTIDE SEQUENCE</scope>
</reference>
<name>A0A8S1KBA9_9CILI</name>
<dbReference type="EMBL" id="CAJJDN010000007">
    <property type="protein sequence ID" value="CAD8053080.1"/>
    <property type="molecule type" value="Genomic_DNA"/>
</dbReference>
<evidence type="ECO:0000313" key="2">
    <source>
        <dbReference type="Proteomes" id="UP000692954"/>
    </source>
</evidence>
<keyword evidence="2" id="KW-1185">Reference proteome</keyword>
<dbReference type="AlphaFoldDB" id="A0A8S1KBA9"/>